<keyword evidence="13" id="KW-1185">Reference proteome</keyword>
<comment type="catalytic activity">
    <reaction evidence="1 10">
        <text>Random hydrolysis of (1-&gt;6)-alpha-D-mannosidic linkages in unbranched (1-&gt;6)-mannans.</text>
        <dbReference type="EC" id="3.2.1.101"/>
    </reaction>
</comment>
<evidence type="ECO:0000256" key="6">
    <source>
        <dbReference type="ARBA" id="ARBA00022801"/>
    </source>
</evidence>
<feature type="transmembrane region" description="Helical" evidence="11">
    <location>
        <begin position="402"/>
        <end position="424"/>
    </location>
</feature>
<dbReference type="InterPro" id="IPR008928">
    <property type="entry name" value="6-hairpin_glycosidase_sf"/>
</dbReference>
<dbReference type="AlphaFoldDB" id="A0A136JCT9"/>
<proteinExistence type="inferred from homology"/>
<keyword evidence="7 11" id="KW-0472">Membrane</keyword>
<evidence type="ECO:0000256" key="11">
    <source>
        <dbReference type="SAM" id="Phobius"/>
    </source>
</evidence>
<comment type="subcellular location">
    <subcellularLocation>
        <location evidence="2">Endomembrane system</location>
    </subcellularLocation>
</comment>
<accession>A0A136JCT9</accession>
<evidence type="ECO:0000256" key="1">
    <source>
        <dbReference type="ARBA" id="ARBA00001452"/>
    </source>
</evidence>
<gene>
    <name evidence="12" type="ORF">Micbo1qcDRAFT_115693</name>
</gene>
<dbReference type="InterPro" id="IPR014480">
    <property type="entry name" value="Mannan-1_6-alpha_mannosidase"/>
</dbReference>
<keyword evidence="11" id="KW-0812">Transmembrane</keyword>
<keyword evidence="11" id="KW-1133">Transmembrane helix</keyword>
<evidence type="ECO:0000256" key="9">
    <source>
        <dbReference type="ARBA" id="ARBA00023295"/>
    </source>
</evidence>
<keyword evidence="8" id="KW-0325">Glycoprotein</keyword>
<keyword evidence="6 10" id="KW-0378">Hydrolase</keyword>
<dbReference type="InParanoid" id="A0A136JCT9"/>
<evidence type="ECO:0000313" key="12">
    <source>
        <dbReference type="EMBL" id="KXJ94982.1"/>
    </source>
</evidence>
<evidence type="ECO:0000256" key="3">
    <source>
        <dbReference type="ARBA" id="ARBA00009699"/>
    </source>
</evidence>
<dbReference type="OrthoDB" id="9984024at2759"/>
<evidence type="ECO:0000256" key="5">
    <source>
        <dbReference type="ARBA" id="ARBA00022729"/>
    </source>
</evidence>
<dbReference type="STRING" id="196109.A0A136JCT9"/>
<dbReference type="FunFam" id="1.50.10.20:FF:000006">
    <property type="entry name" value="Mannan endo-1,6-alpha-mannosidase"/>
    <property type="match status" value="1"/>
</dbReference>
<evidence type="ECO:0000313" key="13">
    <source>
        <dbReference type="Proteomes" id="UP000070501"/>
    </source>
</evidence>
<dbReference type="PANTHER" id="PTHR12145:SF36">
    <property type="entry name" value="MANNAN ENDO-1,6-ALPHA-MANNOSIDASE DCW1"/>
    <property type="match status" value="1"/>
</dbReference>
<dbReference type="PIRSF" id="PIRSF016302">
    <property type="entry name" value="Man_a_manosd"/>
    <property type="match status" value="1"/>
</dbReference>
<dbReference type="SUPFAM" id="SSF48208">
    <property type="entry name" value="Six-hairpin glycosidases"/>
    <property type="match status" value="1"/>
</dbReference>
<dbReference type="Proteomes" id="UP000070501">
    <property type="component" value="Unassembled WGS sequence"/>
</dbReference>
<dbReference type="InterPro" id="IPR005198">
    <property type="entry name" value="Glyco_hydro_76"/>
</dbReference>
<dbReference type="GO" id="GO:0016052">
    <property type="term" value="P:carbohydrate catabolic process"/>
    <property type="evidence" value="ECO:0007669"/>
    <property type="project" value="InterPro"/>
</dbReference>
<dbReference type="GO" id="GO:0009272">
    <property type="term" value="P:fungal-type cell wall biogenesis"/>
    <property type="evidence" value="ECO:0007669"/>
    <property type="project" value="TreeGrafter"/>
</dbReference>
<evidence type="ECO:0000256" key="7">
    <source>
        <dbReference type="ARBA" id="ARBA00023136"/>
    </source>
</evidence>
<protein>
    <recommendedName>
        <fullName evidence="4 10">Mannan endo-1,6-alpha-mannosidase</fullName>
        <ecNumber evidence="4 10">3.2.1.101</ecNumber>
    </recommendedName>
</protein>
<evidence type="ECO:0000256" key="8">
    <source>
        <dbReference type="ARBA" id="ARBA00023180"/>
    </source>
</evidence>
<keyword evidence="9 10" id="KW-0326">Glycosidase</keyword>
<evidence type="ECO:0000256" key="2">
    <source>
        <dbReference type="ARBA" id="ARBA00004308"/>
    </source>
</evidence>
<dbReference type="Pfam" id="PF03663">
    <property type="entry name" value="Glyco_hydro_76"/>
    <property type="match status" value="1"/>
</dbReference>
<evidence type="ECO:0000256" key="10">
    <source>
        <dbReference type="PIRNR" id="PIRNR016302"/>
    </source>
</evidence>
<comment type="similarity">
    <text evidence="3 10">Belongs to the glycosyl hydrolase 76 family.</text>
</comment>
<dbReference type="EC" id="3.2.1.101" evidence="4 10"/>
<dbReference type="GO" id="GO:0008496">
    <property type="term" value="F:mannan endo-1,6-alpha-mannosidase activity"/>
    <property type="evidence" value="ECO:0007669"/>
    <property type="project" value="UniProtKB-UniRule"/>
</dbReference>
<keyword evidence="5" id="KW-0732">Signal</keyword>
<dbReference type="Gene3D" id="1.50.10.20">
    <property type="match status" value="1"/>
</dbReference>
<organism evidence="12 13">
    <name type="scientific">Microdochium bolleyi</name>
    <dbReference type="NCBI Taxonomy" id="196109"/>
    <lineage>
        <taxon>Eukaryota</taxon>
        <taxon>Fungi</taxon>
        <taxon>Dikarya</taxon>
        <taxon>Ascomycota</taxon>
        <taxon>Pezizomycotina</taxon>
        <taxon>Sordariomycetes</taxon>
        <taxon>Xylariomycetidae</taxon>
        <taxon>Xylariales</taxon>
        <taxon>Microdochiaceae</taxon>
        <taxon>Microdochium</taxon>
    </lineage>
</organism>
<reference evidence="13" key="1">
    <citation type="submission" date="2016-02" db="EMBL/GenBank/DDBJ databases">
        <title>Draft genome sequence of Microdochium bolleyi, a fungal endophyte of beachgrass.</title>
        <authorList>
            <consortium name="DOE Joint Genome Institute"/>
            <person name="David A.S."/>
            <person name="May G."/>
            <person name="Haridas S."/>
            <person name="Lim J."/>
            <person name="Wang M."/>
            <person name="Labutti K."/>
            <person name="Lipzen A."/>
            <person name="Barry K."/>
            <person name="Grigoriev I.V."/>
        </authorList>
    </citation>
    <scope>NUCLEOTIDE SEQUENCE [LARGE SCALE GENOMIC DNA]</scope>
    <source>
        <strain evidence="13">J235TASD1</strain>
    </source>
</reference>
<name>A0A136JCT9_9PEZI</name>
<evidence type="ECO:0000256" key="4">
    <source>
        <dbReference type="ARBA" id="ARBA00012350"/>
    </source>
</evidence>
<sequence>MSFYPPYNGVLGWTTGILPGPPPNGLYYWWQGGAMWGTLLDYRHQTGDKQFDRWISEAMLAQVGDKFDYNPRNWSASMGNDDQAFWAMSALIAAETGYTDPPKDQPQWLALAQGTLHSQMNMQRRVAANANSPCAWGLRWQVYQTNNGWDYINTISNGCFMNMAARVGRYTGNTTYFEWAEKTWDFIRGLKYVADDYQVYDGAHEPTGCQTINPFTFSYNAAVLMQSCAYMYNATNGADKWKQQIDGLLNRTIVSFFGETGVAFERNCEGASTGCNTDMRSFKGYLHRWMASTMKLAPYTAPTIMPVLRSSAKAALKTCTGGTNGRMCGFQWRSGEFVGPAGAGEQMNVLGALMSVMNPADIRAPLTNATGGTSGGSLTAGTGGDMNIFDRSYRPITTGDRAGAGIATAVLLGLFLSTMAWLNWDQFRSVGSLH</sequence>
<dbReference type="EMBL" id="KQ964246">
    <property type="protein sequence ID" value="KXJ94982.1"/>
    <property type="molecule type" value="Genomic_DNA"/>
</dbReference>
<dbReference type="PANTHER" id="PTHR12145">
    <property type="entry name" value="MANNAN ENDO-1,6-ALPHA-MANNOSIDASE DCW1"/>
    <property type="match status" value="1"/>
</dbReference>
<dbReference type="GO" id="GO:0012505">
    <property type="term" value="C:endomembrane system"/>
    <property type="evidence" value="ECO:0007669"/>
    <property type="project" value="UniProtKB-SubCell"/>
</dbReference>